<dbReference type="AlphaFoldDB" id="A0A5M9JTS0"/>
<reference evidence="1 2" key="1">
    <citation type="submission" date="2019-06" db="EMBL/GenBank/DDBJ databases">
        <title>Genome Sequence of the Brown Rot Fungal Pathogen Monilinia fructicola.</title>
        <authorList>
            <person name="De Miccolis Angelini R.M."/>
            <person name="Landi L."/>
            <person name="Abate D."/>
            <person name="Pollastro S."/>
            <person name="Romanazzi G."/>
            <person name="Faretra F."/>
        </authorList>
    </citation>
    <scope>NUCLEOTIDE SEQUENCE [LARGE SCALE GENOMIC DNA]</scope>
    <source>
        <strain evidence="1 2">Mfrc123</strain>
    </source>
</reference>
<protein>
    <submittedName>
        <fullName evidence="1">Uncharacterized protein</fullName>
    </submittedName>
</protein>
<evidence type="ECO:0000313" key="2">
    <source>
        <dbReference type="Proteomes" id="UP000322873"/>
    </source>
</evidence>
<sequence>MDEGREERREECTTNCGKYSGPGTRIFAWMTMVTMMRDRGWLAFSHGSIDSVPWGPGKASFTLSTLDWSFGNDGLLKVRKEVVFYNRVEKQSIASGIPSSNTTAGVCIEYWNRGMILVQRCEETGSFQYCQPRFNTIYQPILL</sequence>
<keyword evidence="2" id="KW-1185">Reference proteome</keyword>
<accession>A0A5M9JTS0</accession>
<proteinExistence type="predicted"/>
<dbReference type="EMBL" id="VICG01000007">
    <property type="protein sequence ID" value="KAA8570255.1"/>
    <property type="molecule type" value="Genomic_DNA"/>
</dbReference>
<name>A0A5M9JTS0_MONFR</name>
<comment type="caution">
    <text evidence="1">The sequence shown here is derived from an EMBL/GenBank/DDBJ whole genome shotgun (WGS) entry which is preliminary data.</text>
</comment>
<organism evidence="1 2">
    <name type="scientific">Monilinia fructicola</name>
    <name type="common">Brown rot fungus</name>
    <name type="synonym">Ciboria fructicola</name>
    <dbReference type="NCBI Taxonomy" id="38448"/>
    <lineage>
        <taxon>Eukaryota</taxon>
        <taxon>Fungi</taxon>
        <taxon>Dikarya</taxon>
        <taxon>Ascomycota</taxon>
        <taxon>Pezizomycotina</taxon>
        <taxon>Leotiomycetes</taxon>
        <taxon>Helotiales</taxon>
        <taxon>Sclerotiniaceae</taxon>
        <taxon>Monilinia</taxon>
    </lineage>
</organism>
<gene>
    <name evidence="1" type="ORF">EYC84_002567</name>
</gene>
<dbReference type="Proteomes" id="UP000322873">
    <property type="component" value="Unassembled WGS sequence"/>
</dbReference>
<evidence type="ECO:0000313" key="1">
    <source>
        <dbReference type="EMBL" id="KAA8570255.1"/>
    </source>
</evidence>